<organism evidence="2">
    <name type="scientific">Anguilla anguilla</name>
    <name type="common">European freshwater eel</name>
    <name type="synonym">Muraena anguilla</name>
    <dbReference type="NCBI Taxonomy" id="7936"/>
    <lineage>
        <taxon>Eukaryota</taxon>
        <taxon>Metazoa</taxon>
        <taxon>Chordata</taxon>
        <taxon>Craniata</taxon>
        <taxon>Vertebrata</taxon>
        <taxon>Euteleostomi</taxon>
        <taxon>Actinopterygii</taxon>
        <taxon>Neopterygii</taxon>
        <taxon>Teleostei</taxon>
        <taxon>Anguilliformes</taxon>
        <taxon>Anguillidae</taxon>
        <taxon>Anguilla</taxon>
    </lineage>
</organism>
<feature type="region of interest" description="Disordered" evidence="1">
    <location>
        <begin position="1"/>
        <end position="30"/>
    </location>
</feature>
<evidence type="ECO:0000313" key="2">
    <source>
        <dbReference type="EMBL" id="JAH68864.1"/>
    </source>
</evidence>
<dbReference type="EMBL" id="GBXM01039713">
    <property type="protein sequence ID" value="JAH68864.1"/>
    <property type="molecule type" value="Transcribed_RNA"/>
</dbReference>
<sequence length="30" mass="3564">MLRTEDIHELTNDHVNEQNATFKRENSTYG</sequence>
<protein>
    <submittedName>
        <fullName evidence="2">Uncharacterized protein</fullName>
    </submittedName>
</protein>
<accession>A0A0E9USM8</accession>
<reference evidence="2" key="2">
    <citation type="journal article" date="2015" name="Fish Shellfish Immunol.">
        <title>Early steps in the European eel (Anguilla anguilla)-Vibrio vulnificus interaction in the gills: Role of the RtxA13 toxin.</title>
        <authorList>
            <person name="Callol A."/>
            <person name="Pajuelo D."/>
            <person name="Ebbesson L."/>
            <person name="Teles M."/>
            <person name="MacKenzie S."/>
            <person name="Amaro C."/>
        </authorList>
    </citation>
    <scope>NUCLEOTIDE SEQUENCE</scope>
</reference>
<name>A0A0E9USM8_ANGAN</name>
<dbReference type="AlphaFoldDB" id="A0A0E9USM8"/>
<reference evidence="2" key="1">
    <citation type="submission" date="2014-11" db="EMBL/GenBank/DDBJ databases">
        <authorList>
            <person name="Amaro Gonzalez C."/>
        </authorList>
    </citation>
    <scope>NUCLEOTIDE SEQUENCE</scope>
</reference>
<proteinExistence type="predicted"/>
<evidence type="ECO:0000256" key="1">
    <source>
        <dbReference type="SAM" id="MobiDB-lite"/>
    </source>
</evidence>